<dbReference type="Proteomes" id="UP000251889">
    <property type="component" value="Unassembled WGS sequence"/>
</dbReference>
<dbReference type="SUPFAM" id="SSF52172">
    <property type="entry name" value="CheY-like"/>
    <property type="match status" value="1"/>
</dbReference>
<evidence type="ECO:0000313" key="5">
    <source>
        <dbReference type="Proteomes" id="UP000251889"/>
    </source>
</evidence>
<feature type="modified residue" description="4-aspartylphosphate" evidence="2">
    <location>
        <position position="53"/>
    </location>
</feature>
<dbReference type="PROSITE" id="PS50110">
    <property type="entry name" value="RESPONSE_REGULATORY"/>
    <property type="match status" value="1"/>
</dbReference>
<accession>A0A364Y117</accession>
<evidence type="ECO:0000313" key="4">
    <source>
        <dbReference type="EMBL" id="RAW00531.1"/>
    </source>
</evidence>
<dbReference type="RefSeq" id="WP_112747331.1">
    <property type="nucleotide sequence ID" value="NZ_QMFY01000006.1"/>
</dbReference>
<proteinExistence type="predicted"/>
<feature type="domain" description="Response regulatory" evidence="3">
    <location>
        <begin position="4"/>
        <end position="120"/>
    </location>
</feature>
<gene>
    <name evidence="4" type="ORF">DQQ10_13100</name>
</gene>
<dbReference type="EMBL" id="QMFY01000006">
    <property type="protein sequence ID" value="RAW00531.1"/>
    <property type="molecule type" value="Genomic_DNA"/>
</dbReference>
<dbReference type="Gene3D" id="3.40.50.2300">
    <property type="match status" value="1"/>
</dbReference>
<dbReference type="InterPro" id="IPR011006">
    <property type="entry name" value="CheY-like_superfamily"/>
</dbReference>
<dbReference type="PANTHER" id="PTHR44591:SF25">
    <property type="entry name" value="CHEMOTAXIS TWO-COMPONENT RESPONSE REGULATOR"/>
    <property type="match status" value="1"/>
</dbReference>
<dbReference type="GO" id="GO:0000160">
    <property type="term" value="P:phosphorelay signal transduction system"/>
    <property type="evidence" value="ECO:0007669"/>
    <property type="project" value="InterPro"/>
</dbReference>
<evidence type="ECO:0000256" key="2">
    <source>
        <dbReference type="PROSITE-ProRule" id="PRU00169"/>
    </source>
</evidence>
<dbReference type="OrthoDB" id="9789181at2"/>
<keyword evidence="5" id="KW-1185">Reference proteome</keyword>
<sequence>MKKTILAVDDSESILAVVSTTLEEEYQVITASDGAEAISKLASGIQIDLIITDLNMPKADGIQVIKQARSQEKLSLVPILMLTTESQMAKKQEAKEAGATGWIVKPFQPENLKAVVKKVLR</sequence>
<organism evidence="4 5">
    <name type="scientific">Pseudochryseolinea flava</name>
    <dbReference type="NCBI Taxonomy" id="2059302"/>
    <lineage>
        <taxon>Bacteria</taxon>
        <taxon>Pseudomonadati</taxon>
        <taxon>Bacteroidota</taxon>
        <taxon>Cytophagia</taxon>
        <taxon>Cytophagales</taxon>
        <taxon>Fulvivirgaceae</taxon>
        <taxon>Pseudochryseolinea</taxon>
    </lineage>
</organism>
<protein>
    <submittedName>
        <fullName evidence="4">Response regulator</fullName>
    </submittedName>
</protein>
<dbReference type="InterPro" id="IPR001789">
    <property type="entry name" value="Sig_transdc_resp-reg_receiver"/>
</dbReference>
<evidence type="ECO:0000256" key="1">
    <source>
        <dbReference type="ARBA" id="ARBA00022553"/>
    </source>
</evidence>
<dbReference type="Pfam" id="PF00072">
    <property type="entry name" value="Response_reg"/>
    <property type="match status" value="1"/>
</dbReference>
<dbReference type="SMART" id="SM00448">
    <property type="entry name" value="REC"/>
    <property type="match status" value="1"/>
</dbReference>
<evidence type="ECO:0000259" key="3">
    <source>
        <dbReference type="PROSITE" id="PS50110"/>
    </source>
</evidence>
<name>A0A364Y117_9BACT</name>
<comment type="caution">
    <text evidence="4">The sequence shown here is derived from an EMBL/GenBank/DDBJ whole genome shotgun (WGS) entry which is preliminary data.</text>
</comment>
<dbReference type="InterPro" id="IPR050595">
    <property type="entry name" value="Bact_response_regulator"/>
</dbReference>
<dbReference type="AlphaFoldDB" id="A0A364Y117"/>
<reference evidence="4 5" key="1">
    <citation type="submission" date="2018-06" db="EMBL/GenBank/DDBJ databases">
        <title>Chryseolinea flavus sp. nov., a member of the phylum Bacteroidetes isolated from soil.</title>
        <authorList>
            <person name="Li Y."/>
            <person name="Wang J."/>
        </authorList>
    </citation>
    <scope>NUCLEOTIDE SEQUENCE [LARGE SCALE GENOMIC DNA]</scope>
    <source>
        <strain evidence="4 5">SDU1-6</strain>
    </source>
</reference>
<dbReference type="PANTHER" id="PTHR44591">
    <property type="entry name" value="STRESS RESPONSE REGULATOR PROTEIN 1"/>
    <property type="match status" value="1"/>
</dbReference>
<keyword evidence="1 2" id="KW-0597">Phosphoprotein</keyword>